<dbReference type="InterPro" id="IPR023577">
    <property type="entry name" value="CYTH_domain"/>
</dbReference>
<feature type="domain" description="CYTH" evidence="1">
    <location>
        <begin position="3"/>
        <end position="188"/>
    </location>
</feature>
<evidence type="ECO:0000313" key="3">
    <source>
        <dbReference type="Proteomes" id="UP000654947"/>
    </source>
</evidence>
<proteinExistence type="predicted"/>
<comment type="caution">
    <text evidence="2">The sequence shown here is derived from an EMBL/GenBank/DDBJ whole genome shotgun (WGS) entry which is preliminary data.</text>
</comment>
<dbReference type="Proteomes" id="UP000654947">
    <property type="component" value="Unassembled WGS sequence"/>
</dbReference>
<dbReference type="EMBL" id="BMXL01000007">
    <property type="protein sequence ID" value="GHD23178.1"/>
    <property type="molecule type" value="Genomic_DNA"/>
</dbReference>
<dbReference type="InterPro" id="IPR008173">
    <property type="entry name" value="Adenylyl_cyclase_CyaB"/>
</dbReference>
<sequence>MTLVEIERKRALDTRSAELLLARLGELGFTATRPAREVDTYYSRPDVDFMETVECLRVRQGPVRCEITYKPASDQSTHSADGTIAKQETNVALADPDQGGPAHQFLGALGMVLLAEVDKSRVSYRHPDDAELAVVVDTVAGLGTFVETEVLSSRSHTQALAQLTETERLLGLQDCPVVCQPYRDLVMENSVRGSTGNHSAARGGP</sequence>
<dbReference type="RefSeq" id="WP_193517737.1">
    <property type="nucleotide sequence ID" value="NZ_BMXL01000007.1"/>
</dbReference>
<keyword evidence="3" id="KW-1185">Reference proteome</keyword>
<evidence type="ECO:0000259" key="1">
    <source>
        <dbReference type="PROSITE" id="PS51707"/>
    </source>
</evidence>
<accession>A0A918XBY6</accession>
<dbReference type="InterPro" id="IPR033469">
    <property type="entry name" value="CYTH-like_dom_sf"/>
</dbReference>
<dbReference type="PANTHER" id="PTHR21028:SF2">
    <property type="entry name" value="CYTH DOMAIN-CONTAINING PROTEIN"/>
    <property type="match status" value="1"/>
</dbReference>
<dbReference type="PROSITE" id="PS51707">
    <property type="entry name" value="CYTH"/>
    <property type="match status" value="1"/>
</dbReference>
<dbReference type="Gene3D" id="2.40.320.10">
    <property type="entry name" value="Hypothetical Protein Pfu-838710-001"/>
    <property type="match status" value="1"/>
</dbReference>
<dbReference type="PANTHER" id="PTHR21028">
    <property type="entry name" value="SI:CH211-156B7.4"/>
    <property type="match status" value="1"/>
</dbReference>
<organism evidence="2 3">
    <name type="scientific">Nocardiopsis kunsanensis</name>
    <dbReference type="NCBI Taxonomy" id="141693"/>
    <lineage>
        <taxon>Bacteria</taxon>
        <taxon>Bacillati</taxon>
        <taxon>Actinomycetota</taxon>
        <taxon>Actinomycetes</taxon>
        <taxon>Streptosporangiales</taxon>
        <taxon>Nocardiopsidaceae</taxon>
        <taxon>Nocardiopsis</taxon>
    </lineage>
</organism>
<dbReference type="AlphaFoldDB" id="A0A918XBY6"/>
<protein>
    <recommendedName>
        <fullName evidence="1">CYTH domain-containing protein</fullName>
    </recommendedName>
</protein>
<name>A0A918XBY6_9ACTN</name>
<dbReference type="CDD" id="cd07890">
    <property type="entry name" value="CYTH-like_AC_IV-like"/>
    <property type="match status" value="1"/>
</dbReference>
<dbReference type="SMART" id="SM01118">
    <property type="entry name" value="CYTH"/>
    <property type="match status" value="1"/>
</dbReference>
<reference evidence="2 3" key="1">
    <citation type="journal article" date="2014" name="Int. J. Syst. Evol. Microbiol.">
        <title>Complete genome sequence of Corynebacterium casei LMG S-19264T (=DSM 44701T), isolated from a smear-ripened cheese.</title>
        <authorList>
            <consortium name="US DOE Joint Genome Institute (JGI-PGF)"/>
            <person name="Walter F."/>
            <person name="Albersmeier A."/>
            <person name="Kalinowski J."/>
            <person name="Ruckert C."/>
        </authorList>
    </citation>
    <scope>NUCLEOTIDE SEQUENCE [LARGE SCALE GENOMIC DNA]</scope>
    <source>
        <strain evidence="2 3">KCTC 19473</strain>
    </source>
</reference>
<dbReference type="Pfam" id="PF01928">
    <property type="entry name" value="CYTH"/>
    <property type="match status" value="1"/>
</dbReference>
<evidence type="ECO:0000313" key="2">
    <source>
        <dbReference type="EMBL" id="GHD23178.1"/>
    </source>
</evidence>
<dbReference type="NCBIfam" id="TIGR00318">
    <property type="entry name" value="cyaB"/>
    <property type="match status" value="1"/>
</dbReference>
<dbReference type="SUPFAM" id="SSF55154">
    <property type="entry name" value="CYTH-like phosphatases"/>
    <property type="match status" value="1"/>
</dbReference>
<gene>
    <name evidence="2" type="ORF">GCM10007147_18020</name>
</gene>